<accession>A0A2H0B6C6</accession>
<dbReference type="AlphaFoldDB" id="A0A2H0B6C6"/>
<dbReference type="Gene3D" id="2.30.42.10">
    <property type="match status" value="1"/>
</dbReference>
<dbReference type="Pfam" id="PF13180">
    <property type="entry name" value="PDZ_2"/>
    <property type="match status" value="1"/>
</dbReference>
<sequence>MSTKQILIICTTLIIVSFIGGIVVDHQYGPALLEATLGKIIPAKYLTKLESNNSADGTISQKIVNEESNVINVINQASPSVVTVNIKKTQQIVTNPFGGLFDPFGGLFGGTQRQQPQVQEQNIQQDIGTGFVVSSKEGLIVTNKHVVSDTNAEFQVFSTTNKEYKVTNIYRDPTLDIAILKVDGLDINPLPLGDSSNLKVGQSVIAIGTALGEFRNTVTTGVVSGLGRGITAGDQMGYSTEQLDNVIQTDAAINPGNSGGPLLNSAGQVIGVNVATAGNAENISFAIPINVIKEALDNFDRTGKFDRAFLGVQYKMISRDLSVMNEIPEGAYIVIVVDNSPASKAGLQKGDIIQKMDGQTVTDINGGLAKLISQHKIGDQVKVDYWRDGKTQTTTITLGQSNQ</sequence>
<comment type="similarity">
    <text evidence="1">Belongs to the peptidase S1C family.</text>
</comment>
<dbReference type="GO" id="GO:0006508">
    <property type="term" value="P:proteolysis"/>
    <property type="evidence" value="ECO:0007669"/>
    <property type="project" value="UniProtKB-KW"/>
</dbReference>
<keyword evidence="4" id="KW-0812">Transmembrane</keyword>
<dbReference type="EMBL" id="PCSR01000055">
    <property type="protein sequence ID" value="PIP53171.1"/>
    <property type="molecule type" value="Genomic_DNA"/>
</dbReference>
<evidence type="ECO:0000256" key="1">
    <source>
        <dbReference type="ARBA" id="ARBA00010541"/>
    </source>
</evidence>
<keyword evidence="4" id="KW-0472">Membrane</keyword>
<evidence type="ECO:0000256" key="2">
    <source>
        <dbReference type="ARBA" id="ARBA00022670"/>
    </source>
</evidence>
<dbReference type="InterPro" id="IPR001940">
    <property type="entry name" value="Peptidase_S1C"/>
</dbReference>
<protein>
    <recommendedName>
        <fullName evidence="5">PDZ domain-containing protein</fullName>
    </recommendedName>
</protein>
<evidence type="ECO:0000256" key="4">
    <source>
        <dbReference type="SAM" id="Phobius"/>
    </source>
</evidence>
<dbReference type="InterPro" id="IPR009003">
    <property type="entry name" value="Peptidase_S1_PA"/>
</dbReference>
<proteinExistence type="inferred from homology"/>
<evidence type="ECO:0000259" key="5">
    <source>
        <dbReference type="PROSITE" id="PS50106"/>
    </source>
</evidence>
<dbReference type="SUPFAM" id="SSF50494">
    <property type="entry name" value="Trypsin-like serine proteases"/>
    <property type="match status" value="1"/>
</dbReference>
<evidence type="ECO:0000256" key="3">
    <source>
        <dbReference type="ARBA" id="ARBA00022801"/>
    </source>
</evidence>
<dbReference type="InterPro" id="IPR001478">
    <property type="entry name" value="PDZ"/>
</dbReference>
<dbReference type="PANTHER" id="PTHR43343:SF3">
    <property type="entry name" value="PROTEASE DO-LIKE 8, CHLOROPLASTIC"/>
    <property type="match status" value="1"/>
</dbReference>
<keyword evidence="3" id="KW-0378">Hydrolase</keyword>
<feature type="transmembrane region" description="Helical" evidence="4">
    <location>
        <begin position="6"/>
        <end position="24"/>
    </location>
</feature>
<dbReference type="PANTHER" id="PTHR43343">
    <property type="entry name" value="PEPTIDASE S12"/>
    <property type="match status" value="1"/>
</dbReference>
<evidence type="ECO:0000313" key="7">
    <source>
        <dbReference type="Proteomes" id="UP000229459"/>
    </source>
</evidence>
<organism evidence="6 7">
    <name type="scientific">Candidatus Beckwithbacteria bacterium CG23_combo_of_CG06-09_8_20_14_all_34_8</name>
    <dbReference type="NCBI Taxonomy" id="1974497"/>
    <lineage>
        <taxon>Bacteria</taxon>
        <taxon>Candidatus Beckwithiibacteriota</taxon>
    </lineage>
</organism>
<gene>
    <name evidence="6" type="ORF">COX08_02435</name>
</gene>
<dbReference type="Gene3D" id="2.40.10.10">
    <property type="entry name" value="Trypsin-like serine proteases"/>
    <property type="match status" value="2"/>
</dbReference>
<dbReference type="SMART" id="SM00228">
    <property type="entry name" value="PDZ"/>
    <property type="match status" value="1"/>
</dbReference>
<dbReference type="SUPFAM" id="SSF50156">
    <property type="entry name" value="PDZ domain-like"/>
    <property type="match status" value="1"/>
</dbReference>
<dbReference type="InterPro" id="IPR036034">
    <property type="entry name" value="PDZ_sf"/>
</dbReference>
<dbReference type="Pfam" id="PF13365">
    <property type="entry name" value="Trypsin_2"/>
    <property type="match status" value="1"/>
</dbReference>
<keyword evidence="2" id="KW-0645">Protease</keyword>
<name>A0A2H0B6C6_9BACT</name>
<dbReference type="PRINTS" id="PR00834">
    <property type="entry name" value="PROTEASES2C"/>
</dbReference>
<reference evidence="6 7" key="1">
    <citation type="submission" date="2017-09" db="EMBL/GenBank/DDBJ databases">
        <title>Depth-based differentiation of microbial function through sediment-hosted aquifers and enrichment of novel symbionts in the deep terrestrial subsurface.</title>
        <authorList>
            <person name="Probst A.J."/>
            <person name="Ladd B."/>
            <person name="Jarett J.K."/>
            <person name="Geller-Mcgrath D.E."/>
            <person name="Sieber C.M."/>
            <person name="Emerson J.B."/>
            <person name="Anantharaman K."/>
            <person name="Thomas B.C."/>
            <person name="Malmstrom R."/>
            <person name="Stieglmeier M."/>
            <person name="Klingl A."/>
            <person name="Woyke T."/>
            <person name="Ryan C.M."/>
            <person name="Banfield J.F."/>
        </authorList>
    </citation>
    <scope>NUCLEOTIDE SEQUENCE [LARGE SCALE GENOMIC DNA]</scope>
    <source>
        <strain evidence="6">CG23_combo_of_CG06-09_8_20_14_all_34_8</strain>
    </source>
</reference>
<feature type="domain" description="PDZ" evidence="5">
    <location>
        <begin position="288"/>
        <end position="365"/>
    </location>
</feature>
<dbReference type="Proteomes" id="UP000229459">
    <property type="component" value="Unassembled WGS sequence"/>
</dbReference>
<keyword evidence="4" id="KW-1133">Transmembrane helix</keyword>
<dbReference type="InterPro" id="IPR043504">
    <property type="entry name" value="Peptidase_S1_PA_chymotrypsin"/>
</dbReference>
<dbReference type="InterPro" id="IPR051201">
    <property type="entry name" value="Chloro_Bact_Ser_Proteases"/>
</dbReference>
<dbReference type="PROSITE" id="PS50106">
    <property type="entry name" value="PDZ"/>
    <property type="match status" value="1"/>
</dbReference>
<comment type="caution">
    <text evidence="6">The sequence shown here is derived from an EMBL/GenBank/DDBJ whole genome shotgun (WGS) entry which is preliminary data.</text>
</comment>
<evidence type="ECO:0000313" key="6">
    <source>
        <dbReference type="EMBL" id="PIP53171.1"/>
    </source>
</evidence>
<dbReference type="GO" id="GO:0004252">
    <property type="term" value="F:serine-type endopeptidase activity"/>
    <property type="evidence" value="ECO:0007669"/>
    <property type="project" value="InterPro"/>
</dbReference>